<keyword evidence="4" id="KW-1185">Reference proteome</keyword>
<evidence type="ECO:0000256" key="1">
    <source>
        <dbReference type="SAM" id="Phobius"/>
    </source>
</evidence>
<feature type="transmembrane region" description="Helical" evidence="1">
    <location>
        <begin position="355"/>
        <end position="375"/>
    </location>
</feature>
<comment type="caution">
    <text evidence="3">The sequence shown here is derived from an EMBL/GenBank/DDBJ whole genome shotgun (WGS) entry which is preliminary data.</text>
</comment>
<evidence type="ECO:0000256" key="2">
    <source>
        <dbReference type="SAM" id="SignalP"/>
    </source>
</evidence>
<feature type="signal peptide" evidence="2">
    <location>
        <begin position="1"/>
        <end position="30"/>
    </location>
</feature>
<reference evidence="3 4" key="1">
    <citation type="submission" date="2018-10" db="EMBL/GenBank/DDBJ databases">
        <title>Isolation, diversity and antibacterial activity of antinobacteria from the wheat rhizosphere soil.</title>
        <authorList>
            <person name="Sun T."/>
        </authorList>
    </citation>
    <scope>NUCLEOTIDE SEQUENCE [LARGE SCALE GENOMIC DNA]</scope>
    <source>
        <strain evidence="3 4">SJ-23</strain>
    </source>
</reference>
<accession>A0A3M8A081</accession>
<keyword evidence="1" id="KW-0472">Membrane</keyword>
<evidence type="ECO:0000313" key="3">
    <source>
        <dbReference type="EMBL" id="RNB44640.1"/>
    </source>
</evidence>
<name>A0A3M8A081_9MICO</name>
<dbReference type="InterPro" id="IPR006311">
    <property type="entry name" value="TAT_signal"/>
</dbReference>
<dbReference type="PROSITE" id="PS51318">
    <property type="entry name" value="TAT"/>
    <property type="match status" value="1"/>
</dbReference>
<feature type="chain" id="PRO_5018167766" description="LPXTG cell wall anchor domain-containing protein" evidence="2">
    <location>
        <begin position="31"/>
        <end position="385"/>
    </location>
</feature>
<sequence>MPRRRSLLAGLLAAGIAMAGLAFTGSPASAEETAAASGESTLEIAITDCETYGGDGNLHYAVHDPYTYYRDFITVRDAAGTVVHEATYLDDPVFEATDFETDVPLPPGDYIIVYSAERETGGRRIDEQNFTIGACPDLNVDLVDPTCSTGDDGLITLVLSGLVVGEPYHWTAGGFSGSFVAESDTLEIPLSSGSPPGNYLAYAETVDDSPVYDWRAFAIEPCQPGLTVTVTQCTVAGGTGTVDVALANLVHGVVYTVTGPDGSTRQATAQPSGFTTLSFPSIPGGTHSTVTVAGTWTVDQPYEEPPYIGGGDFVPLDTVALTASADVNLEPCPAAVVPASSGGTTGLPATGTDPVVPIGAALLLLGLGTAVLAISRRRTAVRAPR</sequence>
<proteinExistence type="predicted"/>
<organism evidence="3 4">
    <name type="scientific">Agromyces tardus</name>
    <dbReference type="NCBI Taxonomy" id="2583849"/>
    <lineage>
        <taxon>Bacteria</taxon>
        <taxon>Bacillati</taxon>
        <taxon>Actinomycetota</taxon>
        <taxon>Actinomycetes</taxon>
        <taxon>Micrococcales</taxon>
        <taxon>Microbacteriaceae</taxon>
        <taxon>Agromyces</taxon>
    </lineage>
</organism>
<dbReference type="AlphaFoldDB" id="A0A3M8A081"/>
<dbReference type="EMBL" id="RHHB01000058">
    <property type="protein sequence ID" value="RNB44640.1"/>
    <property type="molecule type" value="Genomic_DNA"/>
</dbReference>
<evidence type="ECO:0008006" key="5">
    <source>
        <dbReference type="Google" id="ProtNLM"/>
    </source>
</evidence>
<keyword evidence="1" id="KW-0812">Transmembrane</keyword>
<dbReference type="Proteomes" id="UP000275048">
    <property type="component" value="Unassembled WGS sequence"/>
</dbReference>
<keyword evidence="1" id="KW-1133">Transmembrane helix</keyword>
<keyword evidence="2" id="KW-0732">Signal</keyword>
<gene>
    <name evidence="3" type="ORF">EDM22_17345</name>
</gene>
<evidence type="ECO:0000313" key="4">
    <source>
        <dbReference type="Proteomes" id="UP000275048"/>
    </source>
</evidence>
<protein>
    <recommendedName>
        <fullName evidence="5">LPXTG cell wall anchor domain-containing protein</fullName>
    </recommendedName>
</protein>